<gene>
    <name evidence="2" type="ORF">DERYTH_LOCUS16904</name>
</gene>
<name>A0A9N9IV22_9GLOM</name>
<sequence>MYGATSKSISQNKNDGQIPKASKIDSSKESASDESIIEYSYNKKRKKAKVKKLVDRLENPPSEIKLHLVLECKDVPGDTKKKYLHIITTSKSSKKKMKVEIQSKITDKFQSAYIDQSQENLINKALTRFFTCCGILF</sequence>
<dbReference type="Proteomes" id="UP000789405">
    <property type="component" value="Unassembled WGS sequence"/>
</dbReference>
<feature type="compositionally biased region" description="Polar residues" evidence="1">
    <location>
        <begin position="1"/>
        <end position="15"/>
    </location>
</feature>
<protein>
    <submittedName>
        <fullName evidence="2">13377_t:CDS:1</fullName>
    </submittedName>
</protein>
<proteinExistence type="predicted"/>
<evidence type="ECO:0000313" key="3">
    <source>
        <dbReference type="Proteomes" id="UP000789405"/>
    </source>
</evidence>
<dbReference type="OrthoDB" id="10556059at2759"/>
<accession>A0A9N9IV22</accession>
<comment type="caution">
    <text evidence="2">The sequence shown here is derived from an EMBL/GenBank/DDBJ whole genome shotgun (WGS) entry which is preliminary data.</text>
</comment>
<organism evidence="2 3">
    <name type="scientific">Dentiscutata erythropus</name>
    <dbReference type="NCBI Taxonomy" id="1348616"/>
    <lineage>
        <taxon>Eukaryota</taxon>
        <taxon>Fungi</taxon>
        <taxon>Fungi incertae sedis</taxon>
        <taxon>Mucoromycota</taxon>
        <taxon>Glomeromycotina</taxon>
        <taxon>Glomeromycetes</taxon>
        <taxon>Diversisporales</taxon>
        <taxon>Gigasporaceae</taxon>
        <taxon>Dentiscutata</taxon>
    </lineage>
</organism>
<evidence type="ECO:0000313" key="2">
    <source>
        <dbReference type="EMBL" id="CAG8751013.1"/>
    </source>
</evidence>
<evidence type="ECO:0000256" key="1">
    <source>
        <dbReference type="SAM" id="MobiDB-lite"/>
    </source>
</evidence>
<dbReference type="EMBL" id="CAJVPY010015291">
    <property type="protein sequence ID" value="CAG8751013.1"/>
    <property type="molecule type" value="Genomic_DNA"/>
</dbReference>
<dbReference type="AlphaFoldDB" id="A0A9N9IV22"/>
<keyword evidence="3" id="KW-1185">Reference proteome</keyword>
<feature type="compositionally biased region" description="Basic and acidic residues" evidence="1">
    <location>
        <begin position="22"/>
        <end position="31"/>
    </location>
</feature>
<feature type="region of interest" description="Disordered" evidence="1">
    <location>
        <begin position="1"/>
        <end position="33"/>
    </location>
</feature>
<reference evidence="2" key="1">
    <citation type="submission" date="2021-06" db="EMBL/GenBank/DDBJ databases">
        <authorList>
            <person name="Kallberg Y."/>
            <person name="Tangrot J."/>
            <person name="Rosling A."/>
        </authorList>
    </citation>
    <scope>NUCLEOTIDE SEQUENCE</scope>
    <source>
        <strain evidence="2">MA453B</strain>
    </source>
</reference>